<keyword evidence="2" id="KW-1185">Reference proteome</keyword>
<evidence type="ECO:0000313" key="1">
    <source>
        <dbReference type="EMBL" id="QJR35212.1"/>
    </source>
</evidence>
<organism evidence="1 2">
    <name type="scientific">Gemmatimonas groenlandica</name>
    <dbReference type="NCBI Taxonomy" id="2732249"/>
    <lineage>
        <taxon>Bacteria</taxon>
        <taxon>Pseudomonadati</taxon>
        <taxon>Gemmatimonadota</taxon>
        <taxon>Gemmatimonadia</taxon>
        <taxon>Gemmatimonadales</taxon>
        <taxon>Gemmatimonadaceae</taxon>
        <taxon>Gemmatimonas</taxon>
    </lineage>
</organism>
<evidence type="ECO:0000313" key="2">
    <source>
        <dbReference type="Proteomes" id="UP000500938"/>
    </source>
</evidence>
<proteinExistence type="predicted"/>
<name>A0A6M4IQU4_9BACT</name>
<protein>
    <submittedName>
        <fullName evidence="1">Uncharacterized protein</fullName>
    </submittedName>
</protein>
<accession>A0A6M4IQU4</accession>
<dbReference type="AlphaFoldDB" id="A0A6M4IQU4"/>
<dbReference type="KEGG" id="ggr:HKW67_06695"/>
<sequence>MAKLVHDRNRIRLDAHDTYAAYDFFVTAWHILDWMYPDPSEASIRRSLRDENSILQIADHVANGAKHFVLTNKRHTSVSDIEDRDGAFSANAFSSMFSADAFAFDGLHVRLSSGKLETVSHLADQLVEFWEAHLPPQ</sequence>
<reference evidence="1 2" key="1">
    <citation type="submission" date="2020-05" db="EMBL/GenBank/DDBJ databases">
        <title>Complete genome sequence of Gemmatimonas greenlandica TET16.</title>
        <authorList>
            <person name="Zeng Y."/>
        </authorList>
    </citation>
    <scope>NUCLEOTIDE SEQUENCE [LARGE SCALE GENOMIC DNA]</scope>
    <source>
        <strain evidence="1 2">TET16</strain>
    </source>
</reference>
<dbReference type="Proteomes" id="UP000500938">
    <property type="component" value="Chromosome"/>
</dbReference>
<dbReference type="EMBL" id="CP053085">
    <property type="protein sequence ID" value="QJR35212.1"/>
    <property type="molecule type" value="Genomic_DNA"/>
</dbReference>
<dbReference type="RefSeq" id="WP_171224641.1">
    <property type="nucleotide sequence ID" value="NZ_CP053085.1"/>
</dbReference>
<gene>
    <name evidence="1" type="ORF">HKW67_06695</name>
</gene>